<name>A0A1W7D271_9ACTN</name>
<dbReference type="KEGG" id="smao:CAG99_22240"/>
<accession>A0A1W7D271</accession>
<sequence>MPDTREARPSVTGALRALEGVLSRGGRRTALANAHAAVLEDRARAAARRDAERALAAVVERGGPAALPAPRT</sequence>
<dbReference type="EMBL" id="CP021121">
    <property type="protein sequence ID" value="ARQ71178.1"/>
    <property type="molecule type" value="Genomic_DNA"/>
</dbReference>
<dbReference type="RefSeq" id="WP_086161019.1">
    <property type="nucleotide sequence ID" value="NZ_CP021121.1"/>
</dbReference>
<dbReference type="OrthoDB" id="4328060at2"/>
<evidence type="ECO:0000313" key="1">
    <source>
        <dbReference type="EMBL" id="ARQ71178.1"/>
    </source>
</evidence>
<protein>
    <submittedName>
        <fullName evidence="1">Uncharacterized protein</fullName>
    </submittedName>
</protein>
<proteinExistence type="predicted"/>
<dbReference type="AlphaFoldDB" id="A0A1W7D271"/>
<keyword evidence="2" id="KW-1185">Reference proteome</keyword>
<gene>
    <name evidence="1" type="ORF">CAG99_22240</name>
</gene>
<evidence type="ECO:0000313" key="2">
    <source>
        <dbReference type="Proteomes" id="UP000194218"/>
    </source>
</evidence>
<organism evidence="1 2">
    <name type="scientific">Streptomyces marincola</name>
    <dbReference type="NCBI Taxonomy" id="2878388"/>
    <lineage>
        <taxon>Bacteria</taxon>
        <taxon>Bacillati</taxon>
        <taxon>Actinomycetota</taxon>
        <taxon>Actinomycetes</taxon>
        <taxon>Kitasatosporales</taxon>
        <taxon>Streptomycetaceae</taxon>
        <taxon>Streptomyces</taxon>
    </lineage>
</organism>
<dbReference type="Proteomes" id="UP000194218">
    <property type="component" value="Chromosome"/>
</dbReference>
<reference evidence="1 2" key="1">
    <citation type="submission" date="2017-05" db="EMBL/GenBank/DDBJ databases">
        <title>Complete genome sequence of Streptomyces sp. SCSIO 03032 revealed the diverse biosynthetic pathways for its bioactive secondary metabolites.</title>
        <authorList>
            <person name="Ma L."/>
            <person name="Zhu Y."/>
            <person name="Zhang W."/>
            <person name="Zhang G."/>
            <person name="Tian X."/>
            <person name="Zhang S."/>
            <person name="Zhang C."/>
        </authorList>
    </citation>
    <scope>NUCLEOTIDE SEQUENCE [LARGE SCALE GENOMIC DNA]</scope>
    <source>
        <strain evidence="1 2">SCSIO 03032</strain>
    </source>
</reference>